<gene>
    <name evidence="1" type="ORF">A3F84_18425</name>
</gene>
<reference evidence="1 2" key="1">
    <citation type="journal article" date="2016" name="Nat. Commun.">
        <title>Thousands of microbial genomes shed light on interconnected biogeochemical processes in an aquifer system.</title>
        <authorList>
            <person name="Anantharaman K."/>
            <person name="Brown C.T."/>
            <person name="Hug L.A."/>
            <person name="Sharon I."/>
            <person name="Castelle C.J."/>
            <person name="Probst A.J."/>
            <person name="Thomas B.C."/>
            <person name="Singh A."/>
            <person name="Wilkins M.J."/>
            <person name="Karaoz U."/>
            <person name="Brodie E.L."/>
            <person name="Williams K.H."/>
            <person name="Hubbard S.S."/>
            <person name="Banfield J.F."/>
        </authorList>
    </citation>
    <scope>NUCLEOTIDE SEQUENCE [LARGE SCALE GENOMIC DNA]</scope>
    <source>
        <strain evidence="2">RIFCSPLOWO2_12_FULL_64_10</strain>
    </source>
</reference>
<dbReference type="EMBL" id="MFKF01000367">
    <property type="protein sequence ID" value="OGG45725.1"/>
    <property type="molecule type" value="Genomic_DNA"/>
</dbReference>
<proteinExistence type="predicted"/>
<name>A0A1F6C994_HANXR</name>
<sequence>MPYDNIVIQPEQDSILSGDIRICQEVVEDVILQRPEAAKGYFQSVLFWFPDYDEDTREVYEVPEVRAWLQKVDQEFPYFFYFVMPEQYVLYVASQTCADGTGLTLQALRLYLAGHEDPIKELCIEIGDDYEAVSAKIGAEIRKMTQSGQSPECM</sequence>
<dbReference type="InterPro" id="IPR014946">
    <property type="entry name" value="CRR6"/>
</dbReference>
<comment type="caution">
    <text evidence="1">The sequence shown here is derived from an EMBL/GenBank/DDBJ whole genome shotgun (WGS) entry which is preliminary data.</text>
</comment>
<accession>A0A1F6C994</accession>
<dbReference type="Pfam" id="PF08847">
    <property type="entry name" value="Crr6"/>
    <property type="match status" value="1"/>
</dbReference>
<protein>
    <submittedName>
        <fullName evidence="1">Uncharacterized protein</fullName>
    </submittedName>
</protein>
<dbReference type="Proteomes" id="UP000178606">
    <property type="component" value="Unassembled WGS sequence"/>
</dbReference>
<organism evidence="1 2">
    <name type="scientific">Handelsmanbacteria sp. (strain RIFCSPLOWO2_12_FULL_64_10)</name>
    <dbReference type="NCBI Taxonomy" id="1817868"/>
    <lineage>
        <taxon>Bacteria</taxon>
        <taxon>Candidatus Handelsmaniibacteriota</taxon>
    </lineage>
</organism>
<evidence type="ECO:0000313" key="1">
    <source>
        <dbReference type="EMBL" id="OGG45725.1"/>
    </source>
</evidence>
<dbReference type="AlphaFoldDB" id="A0A1F6C994"/>
<evidence type="ECO:0000313" key="2">
    <source>
        <dbReference type="Proteomes" id="UP000178606"/>
    </source>
</evidence>